<dbReference type="Proteomes" id="UP000009183">
    <property type="component" value="Chromosome 1"/>
</dbReference>
<dbReference type="EMBL" id="FN595754">
    <property type="protein sequence ID" value="CCB51196.1"/>
    <property type="molecule type" value="Genomic_DNA"/>
</dbReference>
<accession>F6HG03</accession>
<organism evidence="2 3">
    <name type="scientific">Vitis vinifera</name>
    <name type="common">Grape</name>
    <dbReference type="NCBI Taxonomy" id="29760"/>
    <lineage>
        <taxon>Eukaryota</taxon>
        <taxon>Viridiplantae</taxon>
        <taxon>Streptophyta</taxon>
        <taxon>Embryophyta</taxon>
        <taxon>Tracheophyta</taxon>
        <taxon>Spermatophyta</taxon>
        <taxon>Magnoliopsida</taxon>
        <taxon>eudicotyledons</taxon>
        <taxon>Gunneridae</taxon>
        <taxon>Pentapetalae</taxon>
        <taxon>rosids</taxon>
        <taxon>Vitales</taxon>
        <taxon>Vitaceae</taxon>
        <taxon>Viteae</taxon>
        <taxon>Vitis</taxon>
    </lineage>
</organism>
<feature type="domain" description="Plus3" evidence="1">
    <location>
        <begin position="1"/>
        <end position="29"/>
    </location>
</feature>
<name>F6HG03_VITVI</name>
<dbReference type="GO" id="GO:0003677">
    <property type="term" value="F:DNA binding"/>
    <property type="evidence" value="ECO:0007669"/>
    <property type="project" value="InterPro"/>
</dbReference>
<evidence type="ECO:0000313" key="3">
    <source>
        <dbReference type="Proteomes" id="UP000009183"/>
    </source>
</evidence>
<gene>
    <name evidence="2" type="ordered locus">VIT_01s0010g01560</name>
</gene>
<dbReference type="AlphaFoldDB" id="F6HG03"/>
<protein>
    <recommendedName>
        <fullName evidence="1">Plus3 domain-containing protein</fullName>
    </recommendedName>
</protein>
<keyword evidence="3" id="KW-1185">Reference proteome</keyword>
<reference evidence="3" key="1">
    <citation type="journal article" date="2007" name="Nature">
        <title>The grapevine genome sequence suggests ancestral hexaploidization in major angiosperm phyla.</title>
        <authorList>
            <consortium name="The French-Italian Public Consortium for Grapevine Genome Characterization."/>
            <person name="Jaillon O."/>
            <person name="Aury J.-M."/>
            <person name="Noel B."/>
            <person name="Policriti A."/>
            <person name="Clepet C."/>
            <person name="Casagrande A."/>
            <person name="Choisne N."/>
            <person name="Aubourg S."/>
            <person name="Vitulo N."/>
            <person name="Jubin C."/>
            <person name="Vezzi A."/>
            <person name="Legeai F."/>
            <person name="Hugueney P."/>
            <person name="Dasilva C."/>
            <person name="Horner D."/>
            <person name="Mica E."/>
            <person name="Jublot D."/>
            <person name="Poulain J."/>
            <person name="Bruyere C."/>
            <person name="Billault A."/>
            <person name="Segurens B."/>
            <person name="Gouyvenoux M."/>
            <person name="Ugarte E."/>
            <person name="Cattonaro F."/>
            <person name="Anthouard V."/>
            <person name="Vico V."/>
            <person name="Del Fabbro C."/>
            <person name="Alaux M."/>
            <person name="Di Gaspero G."/>
            <person name="Dumas V."/>
            <person name="Felice N."/>
            <person name="Paillard S."/>
            <person name="Juman I."/>
            <person name="Moroldo M."/>
            <person name="Scalabrin S."/>
            <person name="Canaguier A."/>
            <person name="Le Clainche I."/>
            <person name="Malacrida G."/>
            <person name="Durand E."/>
            <person name="Pesole G."/>
            <person name="Laucou V."/>
            <person name="Chatelet P."/>
            <person name="Merdinoglu D."/>
            <person name="Delledonne M."/>
            <person name="Pezzotti M."/>
            <person name="Lecharny A."/>
            <person name="Scarpelli C."/>
            <person name="Artiguenave F."/>
            <person name="Pe M.E."/>
            <person name="Valle G."/>
            <person name="Morgante M."/>
            <person name="Caboche M."/>
            <person name="Adam-Blondon A.-F."/>
            <person name="Weissenbach J."/>
            <person name="Quetier F."/>
            <person name="Wincker P."/>
        </authorList>
    </citation>
    <scope>NUCLEOTIDE SEQUENCE [LARGE SCALE GENOMIC DNA]</scope>
    <source>
        <strain evidence="3">cv. Pinot noir / PN40024</strain>
    </source>
</reference>
<dbReference type="PROSITE" id="PS51360">
    <property type="entry name" value="PLUS3"/>
    <property type="match status" value="1"/>
</dbReference>
<dbReference type="HOGENOM" id="CLU_3411287_0_0_1"/>
<dbReference type="PaxDb" id="29760-VIT_01s0010g01560.t01"/>
<dbReference type="InterPro" id="IPR004343">
    <property type="entry name" value="Plus-3_dom"/>
</dbReference>
<evidence type="ECO:0000313" key="2">
    <source>
        <dbReference type="EMBL" id="CCB51196.1"/>
    </source>
</evidence>
<evidence type="ECO:0000259" key="1">
    <source>
        <dbReference type="PROSITE" id="PS51360"/>
    </source>
</evidence>
<sequence length="29" mass="3226">MDKNIFKENVKGCFLNIIVGSRGTHGSIF</sequence>
<dbReference type="InParanoid" id="F6HG03"/>
<proteinExistence type="predicted"/>